<name>A0AAN9FXC8_9CAEN</name>
<dbReference type="AlphaFoldDB" id="A0AAN9FXC8"/>
<reference evidence="2 3" key="1">
    <citation type="submission" date="2024-02" db="EMBL/GenBank/DDBJ databases">
        <title>Chromosome-scale genome assembly of the rough periwinkle Littorina saxatilis.</title>
        <authorList>
            <person name="De Jode A."/>
            <person name="Faria R."/>
            <person name="Formenti G."/>
            <person name="Sims Y."/>
            <person name="Smith T.P."/>
            <person name="Tracey A."/>
            <person name="Wood J.M.D."/>
            <person name="Zagrodzka Z.B."/>
            <person name="Johannesson K."/>
            <person name="Butlin R.K."/>
            <person name="Leder E.H."/>
        </authorList>
    </citation>
    <scope>NUCLEOTIDE SEQUENCE [LARGE SCALE GENOMIC DNA]</scope>
    <source>
        <strain evidence="2">Snail1</strain>
        <tissue evidence="2">Muscle</tissue>
    </source>
</reference>
<evidence type="ECO:0000313" key="2">
    <source>
        <dbReference type="EMBL" id="KAK7087170.1"/>
    </source>
</evidence>
<protein>
    <submittedName>
        <fullName evidence="2">Uncharacterized protein</fullName>
    </submittedName>
</protein>
<dbReference type="InterPro" id="IPR032072">
    <property type="entry name" value="DUF4807"/>
</dbReference>
<evidence type="ECO:0000256" key="1">
    <source>
        <dbReference type="SAM" id="MobiDB-lite"/>
    </source>
</evidence>
<proteinExistence type="predicted"/>
<dbReference type="PANTHER" id="PTHR36693">
    <property type="entry name" value="GH02722P"/>
    <property type="match status" value="1"/>
</dbReference>
<dbReference type="PANTHER" id="PTHR36693:SF1">
    <property type="entry name" value="GH02722P"/>
    <property type="match status" value="1"/>
</dbReference>
<gene>
    <name evidence="2" type="ORF">V1264_021253</name>
</gene>
<dbReference type="Pfam" id="PF16065">
    <property type="entry name" value="DUF4807"/>
    <property type="match status" value="1"/>
</dbReference>
<dbReference type="EMBL" id="JBAMIC010004070">
    <property type="protein sequence ID" value="KAK7087170.1"/>
    <property type="molecule type" value="Genomic_DNA"/>
</dbReference>
<dbReference type="Proteomes" id="UP001374579">
    <property type="component" value="Unassembled WGS sequence"/>
</dbReference>
<feature type="region of interest" description="Disordered" evidence="1">
    <location>
        <begin position="359"/>
        <end position="438"/>
    </location>
</feature>
<comment type="caution">
    <text evidence="2">The sequence shown here is derived from an EMBL/GenBank/DDBJ whole genome shotgun (WGS) entry which is preliminary data.</text>
</comment>
<sequence length="438" mass="50471">MIRLVFLLRTSEEVKDCLLFNKHLAPYVIGDEGAKPTFWFPLRQSLPDVSVPEENRSLTCPRGHKNCKRWRKTKTVNPFSRVRDIVYLEDLVWPKPRLVVKMNEKKEREIDFKVGDSCWVNDNTTFESFIPTTQTYISHVRHLTPDWQAFYFTPSAQCTMLVNGHLAACMMKAVGCTQSQRFRRHLFKNLNRMKKFTKHMQVVYPALTLSQDQSEVNVTYLIDIVSVWPEQRIDYAWGWYVNYLLTRRMLLEEAMAWLSTLGGAHSSLGEYFTHHAEMAGKISMKQLKLAVNMGDPLTVARCHMFWAYSLLQRGFTRKATAIVRRMYRFASRHTVRDTRLINMCLAAWTRLQYLHRRQVQERKRSGAKSPGVHKTPSAIQENGMSADKTSNNTSSVQSTVQPNRGAVTMELGPSLRDIRNSVNADVEARRAGGDNASS</sequence>
<keyword evidence="3" id="KW-1185">Reference proteome</keyword>
<feature type="compositionally biased region" description="Low complexity" evidence="1">
    <location>
        <begin position="389"/>
        <end position="401"/>
    </location>
</feature>
<organism evidence="2 3">
    <name type="scientific">Littorina saxatilis</name>
    <dbReference type="NCBI Taxonomy" id="31220"/>
    <lineage>
        <taxon>Eukaryota</taxon>
        <taxon>Metazoa</taxon>
        <taxon>Spiralia</taxon>
        <taxon>Lophotrochozoa</taxon>
        <taxon>Mollusca</taxon>
        <taxon>Gastropoda</taxon>
        <taxon>Caenogastropoda</taxon>
        <taxon>Littorinimorpha</taxon>
        <taxon>Littorinoidea</taxon>
        <taxon>Littorinidae</taxon>
        <taxon>Littorina</taxon>
    </lineage>
</organism>
<evidence type="ECO:0000313" key="3">
    <source>
        <dbReference type="Proteomes" id="UP001374579"/>
    </source>
</evidence>
<accession>A0AAN9FXC8</accession>